<evidence type="ECO:0000313" key="2">
    <source>
        <dbReference type="Proteomes" id="UP000326729"/>
    </source>
</evidence>
<dbReference type="EMBL" id="CABVGY010000009">
    <property type="protein sequence ID" value="VVM76006.1"/>
    <property type="molecule type" value="Genomic_DNA"/>
</dbReference>
<dbReference type="Proteomes" id="UP000326729">
    <property type="component" value="Unassembled WGS sequence"/>
</dbReference>
<name>A0A5E6S5Q9_PSEFL</name>
<dbReference type="AlphaFoldDB" id="A0A5E6S5Q9"/>
<protein>
    <submittedName>
        <fullName evidence="1">Uncharacterized protein</fullName>
    </submittedName>
</protein>
<organism evidence="1 2">
    <name type="scientific">Pseudomonas fluorescens</name>
    <dbReference type="NCBI Taxonomy" id="294"/>
    <lineage>
        <taxon>Bacteria</taxon>
        <taxon>Pseudomonadati</taxon>
        <taxon>Pseudomonadota</taxon>
        <taxon>Gammaproteobacteria</taxon>
        <taxon>Pseudomonadales</taxon>
        <taxon>Pseudomonadaceae</taxon>
        <taxon>Pseudomonas</taxon>
    </lineage>
</organism>
<proteinExistence type="predicted"/>
<accession>A0A5E6S5Q9</accession>
<reference evidence="1 2" key="1">
    <citation type="submission" date="2019-09" db="EMBL/GenBank/DDBJ databases">
        <authorList>
            <person name="Chandra G."/>
            <person name="Truman W A."/>
        </authorList>
    </citation>
    <scope>NUCLEOTIDE SEQUENCE [LARGE SCALE GENOMIC DNA]</scope>
    <source>
        <strain evidence="1">PS659</strain>
    </source>
</reference>
<sequence length="33" mass="3624">MDANDNEGFLYDHGALTPFASNRASTGCSYNQR</sequence>
<evidence type="ECO:0000313" key="1">
    <source>
        <dbReference type="EMBL" id="VVM76006.1"/>
    </source>
</evidence>
<gene>
    <name evidence="1" type="ORF">PS659_02091</name>
</gene>